<keyword evidence="3" id="KW-1185">Reference proteome</keyword>
<feature type="domain" description="HAT C-terminal dimerisation" evidence="1">
    <location>
        <begin position="2"/>
        <end position="51"/>
    </location>
</feature>
<dbReference type="AlphaFoldDB" id="A0A0C3BWA8"/>
<dbReference type="InterPro" id="IPR008906">
    <property type="entry name" value="HATC_C_dom"/>
</dbReference>
<feature type="non-terminal residue" evidence="2">
    <location>
        <position position="1"/>
    </location>
</feature>
<proteinExistence type="predicted"/>
<reference evidence="2 3" key="1">
    <citation type="submission" date="2014-04" db="EMBL/GenBank/DDBJ databases">
        <authorList>
            <consortium name="DOE Joint Genome Institute"/>
            <person name="Kuo A."/>
            <person name="Gay G."/>
            <person name="Dore J."/>
            <person name="Kohler A."/>
            <person name="Nagy L.G."/>
            <person name="Floudas D."/>
            <person name="Copeland A."/>
            <person name="Barry K.W."/>
            <person name="Cichocki N."/>
            <person name="Veneault-Fourrey C."/>
            <person name="LaButti K."/>
            <person name="Lindquist E.A."/>
            <person name="Lipzen A."/>
            <person name="Lundell T."/>
            <person name="Morin E."/>
            <person name="Murat C."/>
            <person name="Sun H."/>
            <person name="Tunlid A."/>
            <person name="Henrissat B."/>
            <person name="Grigoriev I.V."/>
            <person name="Hibbett D.S."/>
            <person name="Martin F."/>
            <person name="Nordberg H.P."/>
            <person name="Cantor M.N."/>
            <person name="Hua S.X."/>
        </authorList>
    </citation>
    <scope>NUCLEOTIDE SEQUENCE [LARGE SCALE GENOMIC DNA]</scope>
    <source>
        <strain evidence="3">h7</strain>
    </source>
</reference>
<evidence type="ECO:0000313" key="2">
    <source>
        <dbReference type="EMBL" id="KIM36374.1"/>
    </source>
</evidence>
<name>A0A0C3BWA8_HEBCY</name>
<protein>
    <recommendedName>
        <fullName evidence="1">HAT C-terminal dimerisation domain-containing protein</fullName>
    </recommendedName>
</protein>
<evidence type="ECO:0000259" key="1">
    <source>
        <dbReference type="Pfam" id="PF05699"/>
    </source>
</evidence>
<dbReference type="EMBL" id="KN831806">
    <property type="protein sequence ID" value="KIM36374.1"/>
    <property type="molecule type" value="Genomic_DNA"/>
</dbReference>
<dbReference type="InterPro" id="IPR012337">
    <property type="entry name" value="RNaseH-like_sf"/>
</dbReference>
<organism evidence="2 3">
    <name type="scientific">Hebeloma cylindrosporum</name>
    <dbReference type="NCBI Taxonomy" id="76867"/>
    <lineage>
        <taxon>Eukaryota</taxon>
        <taxon>Fungi</taxon>
        <taxon>Dikarya</taxon>
        <taxon>Basidiomycota</taxon>
        <taxon>Agaricomycotina</taxon>
        <taxon>Agaricomycetes</taxon>
        <taxon>Agaricomycetidae</taxon>
        <taxon>Agaricales</taxon>
        <taxon>Agaricineae</taxon>
        <taxon>Hymenogastraceae</taxon>
        <taxon>Hebeloma</taxon>
    </lineage>
</organism>
<sequence>IYPLMWKVALDVLPAQASAVPCERIFSSSKETDSLRRTNMSSWKMEELQVLKFGYRSDRLTFTEDLISTERELSVLDLSVSVVEDLMSHGKIEELEKYIDESWIGWGEERA</sequence>
<evidence type="ECO:0000313" key="3">
    <source>
        <dbReference type="Proteomes" id="UP000053424"/>
    </source>
</evidence>
<dbReference type="SUPFAM" id="SSF53098">
    <property type="entry name" value="Ribonuclease H-like"/>
    <property type="match status" value="1"/>
</dbReference>
<reference evidence="3" key="2">
    <citation type="submission" date="2015-01" db="EMBL/GenBank/DDBJ databases">
        <title>Evolutionary Origins and Diversification of the Mycorrhizal Mutualists.</title>
        <authorList>
            <consortium name="DOE Joint Genome Institute"/>
            <consortium name="Mycorrhizal Genomics Consortium"/>
            <person name="Kohler A."/>
            <person name="Kuo A."/>
            <person name="Nagy L.G."/>
            <person name="Floudas D."/>
            <person name="Copeland A."/>
            <person name="Barry K.W."/>
            <person name="Cichocki N."/>
            <person name="Veneault-Fourrey C."/>
            <person name="LaButti K."/>
            <person name="Lindquist E.A."/>
            <person name="Lipzen A."/>
            <person name="Lundell T."/>
            <person name="Morin E."/>
            <person name="Murat C."/>
            <person name="Riley R."/>
            <person name="Ohm R."/>
            <person name="Sun H."/>
            <person name="Tunlid A."/>
            <person name="Henrissat B."/>
            <person name="Grigoriev I.V."/>
            <person name="Hibbett D.S."/>
            <person name="Martin F."/>
        </authorList>
    </citation>
    <scope>NUCLEOTIDE SEQUENCE [LARGE SCALE GENOMIC DNA]</scope>
    <source>
        <strain evidence="3">h7</strain>
    </source>
</reference>
<dbReference type="Proteomes" id="UP000053424">
    <property type="component" value="Unassembled WGS sequence"/>
</dbReference>
<gene>
    <name evidence="2" type="ORF">M413DRAFT_78315</name>
</gene>
<accession>A0A0C3BWA8</accession>
<dbReference type="Pfam" id="PF05699">
    <property type="entry name" value="Dimer_Tnp_hAT"/>
    <property type="match status" value="1"/>
</dbReference>
<dbReference type="GO" id="GO:0046983">
    <property type="term" value="F:protein dimerization activity"/>
    <property type="evidence" value="ECO:0007669"/>
    <property type="project" value="InterPro"/>
</dbReference>
<dbReference type="HOGENOM" id="CLU_009123_9_2_1"/>
<dbReference type="OrthoDB" id="3262464at2759"/>